<name>A0A6J5AJF8_9BURK</name>
<dbReference type="Pfam" id="PF09502">
    <property type="entry name" value="HrpB4"/>
    <property type="match status" value="1"/>
</dbReference>
<dbReference type="InterPro" id="IPR013393">
    <property type="entry name" value="T3SS_HrpB4"/>
</dbReference>
<feature type="region of interest" description="Disordered" evidence="1">
    <location>
        <begin position="226"/>
        <end position="270"/>
    </location>
</feature>
<dbReference type="AlphaFoldDB" id="A0A6J5AJF8"/>
<reference evidence="2 3" key="1">
    <citation type="submission" date="2020-04" db="EMBL/GenBank/DDBJ databases">
        <authorList>
            <person name="De Canck E."/>
        </authorList>
    </citation>
    <scope>NUCLEOTIDE SEQUENCE [LARGE SCALE GENOMIC DNA]</scope>
    <source>
        <strain evidence="2 3">LMG 22037</strain>
    </source>
</reference>
<organism evidence="2 3">
    <name type="scientific">Paraburkholderia phenoliruptrix</name>
    <dbReference type="NCBI Taxonomy" id="252970"/>
    <lineage>
        <taxon>Bacteria</taxon>
        <taxon>Pseudomonadati</taxon>
        <taxon>Pseudomonadota</taxon>
        <taxon>Betaproteobacteria</taxon>
        <taxon>Burkholderiales</taxon>
        <taxon>Burkholderiaceae</taxon>
        <taxon>Paraburkholderia</taxon>
    </lineage>
</organism>
<gene>
    <name evidence="2" type="ORF">LMG22037_01958</name>
</gene>
<evidence type="ECO:0000313" key="2">
    <source>
        <dbReference type="EMBL" id="CAB3670907.1"/>
    </source>
</evidence>
<evidence type="ECO:0008006" key="4">
    <source>
        <dbReference type="Google" id="ProtNLM"/>
    </source>
</evidence>
<feature type="compositionally biased region" description="Basic and acidic residues" evidence="1">
    <location>
        <begin position="237"/>
        <end position="256"/>
    </location>
</feature>
<evidence type="ECO:0000313" key="3">
    <source>
        <dbReference type="Proteomes" id="UP000494249"/>
    </source>
</evidence>
<feature type="compositionally biased region" description="Polar residues" evidence="1">
    <location>
        <begin position="226"/>
        <end position="235"/>
    </location>
</feature>
<sequence length="322" mass="34617">MTVSTFSLSAVAEAVGTGGQAVPPAAFPFSRTAAALAAWQRNAHEAARWAHPSWWAPALDVAPEAMSASFDALFDALAGAQAGALAACSRALLRAAQVPMPGFESLRAPNPVVLDALPVHDGLRVLRMRALLLRRAEVRRLIDKPSRRRLAQWVGVPLERIGAAPTQVAAAPARGPAHAPAPVPAHVSDATRLVARGHLPPLEEIDGERLACEGYALIARDRQEAAQSAMSTQASGEARRQGEREKPREAARHGEPEEHEEYDEPRHRPRAPCPCPLLRLALPRDLPPLWPAASARELDAGGTTLLFAQLPELLPEWAWLFG</sequence>
<accession>A0A6J5AJF8</accession>
<dbReference type="EMBL" id="CADIKB010000006">
    <property type="protein sequence ID" value="CAB3670907.1"/>
    <property type="molecule type" value="Genomic_DNA"/>
</dbReference>
<proteinExistence type="predicted"/>
<evidence type="ECO:0000256" key="1">
    <source>
        <dbReference type="SAM" id="MobiDB-lite"/>
    </source>
</evidence>
<protein>
    <recommendedName>
        <fullName evidence="4">Type III secretion protein HrpB4</fullName>
    </recommendedName>
</protein>
<dbReference type="Proteomes" id="UP000494249">
    <property type="component" value="Unassembled WGS sequence"/>
</dbReference>
<dbReference type="RefSeq" id="WP_035484469.1">
    <property type="nucleotide sequence ID" value="NZ_CADFGL010000007.1"/>
</dbReference>